<sequence>MAVDEAECGICSESPIDQRTTSCSHTFRVSPANSNQTAILCAFGGTKIDVTDPEPGTSATSASQEMAAVSPECKSSAPEPEVCEDSLEKVRPVPEVFDVVMAKLADLTSRRLFIESLKSTLCRIRDDSVSCKESLLADVRAADNQLYYPAFYSLEKVKLFVASTYEEEFTRLKKLQRNVLRLRRRWVELLQTTSNIIEEIKPTTLKEMEQSSRKLLDRVKDIQKSAEICECSGFDNVTSVHNFDSVQLQLQKFFLVTSDCKNVCDQLTLLPIEAHASRPEDQNPTEANWELDPSKICIKRLPEATKECDLHAYFSKFGLIAEVYVPRKKMGPTSFRCGFVIFLETDSVRKVLEAQPHQLDGNHVVTCVARKKHSKDSESLCTRFPAADRRDDDLSQSEDDRPSHNASDIASNQPTIFVGHLKQEVTNFELKTYFCQFGRVSKAKVVHNWATGESRGYGFVTFADSKAFKRSVLEVCHFLHGSRLSVQHSINRI</sequence>
<keyword evidence="3" id="KW-0175">Coiled coil</keyword>
<gene>
    <name evidence="6" type="ORF">TR88646</name>
</gene>
<dbReference type="SUPFAM" id="SSF54928">
    <property type="entry name" value="RNA-binding domain, RBD"/>
    <property type="match status" value="2"/>
</dbReference>
<name>A0A0X3Q251_SCHSO</name>
<dbReference type="PANTHER" id="PTHR48027">
    <property type="entry name" value="HETEROGENEOUS NUCLEAR RIBONUCLEOPROTEIN 87F-RELATED"/>
    <property type="match status" value="1"/>
</dbReference>
<feature type="domain" description="RRM" evidence="5">
    <location>
        <begin position="414"/>
        <end position="493"/>
    </location>
</feature>
<evidence type="ECO:0000256" key="2">
    <source>
        <dbReference type="PROSITE-ProRule" id="PRU00176"/>
    </source>
</evidence>
<feature type="domain" description="RRM" evidence="5">
    <location>
        <begin position="294"/>
        <end position="379"/>
    </location>
</feature>
<evidence type="ECO:0000256" key="1">
    <source>
        <dbReference type="ARBA" id="ARBA00022884"/>
    </source>
</evidence>
<dbReference type="GO" id="GO:0003723">
    <property type="term" value="F:RNA binding"/>
    <property type="evidence" value="ECO:0007669"/>
    <property type="project" value="UniProtKB-UniRule"/>
</dbReference>
<feature type="compositionally biased region" description="Basic and acidic residues" evidence="4">
    <location>
        <begin position="389"/>
        <end position="403"/>
    </location>
</feature>
<dbReference type="InterPro" id="IPR052462">
    <property type="entry name" value="SLIRP/GR-RBP-like"/>
</dbReference>
<dbReference type="EMBL" id="GEEE01005191">
    <property type="protein sequence ID" value="JAP58034.1"/>
    <property type="molecule type" value="Transcribed_RNA"/>
</dbReference>
<evidence type="ECO:0000259" key="5">
    <source>
        <dbReference type="PROSITE" id="PS50102"/>
    </source>
</evidence>
<dbReference type="Pfam" id="PF00076">
    <property type="entry name" value="RRM_1"/>
    <property type="match status" value="2"/>
</dbReference>
<dbReference type="InterPro" id="IPR000504">
    <property type="entry name" value="RRM_dom"/>
</dbReference>
<dbReference type="InterPro" id="IPR035979">
    <property type="entry name" value="RBD_domain_sf"/>
</dbReference>
<evidence type="ECO:0000256" key="3">
    <source>
        <dbReference type="SAM" id="Coils"/>
    </source>
</evidence>
<dbReference type="Gene3D" id="3.30.70.330">
    <property type="match status" value="2"/>
</dbReference>
<feature type="region of interest" description="Disordered" evidence="4">
    <location>
        <begin position="52"/>
        <end position="79"/>
    </location>
</feature>
<proteinExistence type="predicted"/>
<keyword evidence="1 2" id="KW-0694">RNA-binding</keyword>
<dbReference type="InterPro" id="IPR012677">
    <property type="entry name" value="Nucleotide-bd_a/b_plait_sf"/>
</dbReference>
<feature type="region of interest" description="Disordered" evidence="4">
    <location>
        <begin position="389"/>
        <end position="410"/>
    </location>
</feature>
<accession>A0A0X3Q251</accession>
<protein>
    <recommendedName>
        <fullName evidence="5">RRM domain-containing protein</fullName>
    </recommendedName>
</protein>
<feature type="coiled-coil region" evidence="3">
    <location>
        <begin position="165"/>
        <end position="225"/>
    </location>
</feature>
<reference evidence="6" key="1">
    <citation type="submission" date="2016-01" db="EMBL/GenBank/DDBJ databases">
        <title>Reference transcriptome for the parasite Schistocephalus solidus: insights into the molecular evolution of parasitism.</title>
        <authorList>
            <person name="Hebert F.O."/>
            <person name="Grambauer S."/>
            <person name="Barber I."/>
            <person name="Landry C.R."/>
            <person name="Aubin-Horth N."/>
        </authorList>
    </citation>
    <scope>NUCLEOTIDE SEQUENCE</scope>
</reference>
<dbReference type="PROSITE" id="PS50102">
    <property type="entry name" value="RRM"/>
    <property type="match status" value="2"/>
</dbReference>
<dbReference type="SMART" id="SM00360">
    <property type="entry name" value="RRM"/>
    <property type="match status" value="2"/>
</dbReference>
<organism evidence="6">
    <name type="scientific">Schistocephalus solidus</name>
    <name type="common">Tapeworm</name>
    <dbReference type="NCBI Taxonomy" id="70667"/>
    <lineage>
        <taxon>Eukaryota</taxon>
        <taxon>Metazoa</taxon>
        <taxon>Spiralia</taxon>
        <taxon>Lophotrochozoa</taxon>
        <taxon>Platyhelminthes</taxon>
        <taxon>Cestoda</taxon>
        <taxon>Eucestoda</taxon>
        <taxon>Diphyllobothriidea</taxon>
        <taxon>Diphyllobothriidae</taxon>
        <taxon>Schistocephalus</taxon>
    </lineage>
</organism>
<evidence type="ECO:0000256" key="4">
    <source>
        <dbReference type="SAM" id="MobiDB-lite"/>
    </source>
</evidence>
<evidence type="ECO:0000313" key="6">
    <source>
        <dbReference type="EMBL" id="JAP58034.1"/>
    </source>
</evidence>
<dbReference type="AlphaFoldDB" id="A0A0X3Q251"/>